<dbReference type="EMBL" id="OY731400">
    <property type="protein sequence ID" value="CAJ1935442.1"/>
    <property type="molecule type" value="Genomic_DNA"/>
</dbReference>
<organism evidence="1 2">
    <name type="scientific">Sphenostylis stenocarpa</name>
    <dbReference type="NCBI Taxonomy" id="92480"/>
    <lineage>
        <taxon>Eukaryota</taxon>
        <taxon>Viridiplantae</taxon>
        <taxon>Streptophyta</taxon>
        <taxon>Embryophyta</taxon>
        <taxon>Tracheophyta</taxon>
        <taxon>Spermatophyta</taxon>
        <taxon>Magnoliopsida</taxon>
        <taxon>eudicotyledons</taxon>
        <taxon>Gunneridae</taxon>
        <taxon>Pentapetalae</taxon>
        <taxon>rosids</taxon>
        <taxon>fabids</taxon>
        <taxon>Fabales</taxon>
        <taxon>Fabaceae</taxon>
        <taxon>Papilionoideae</taxon>
        <taxon>50 kb inversion clade</taxon>
        <taxon>NPAAA clade</taxon>
        <taxon>indigoferoid/millettioid clade</taxon>
        <taxon>Phaseoleae</taxon>
        <taxon>Sphenostylis</taxon>
    </lineage>
</organism>
<protein>
    <submittedName>
        <fullName evidence="1">Uncharacterized protein</fullName>
    </submittedName>
</protein>
<dbReference type="Gramene" id="rna-AYBTSS11_LOCUS6907">
    <property type="protein sequence ID" value="CAJ1935442.1"/>
    <property type="gene ID" value="gene-AYBTSS11_LOCUS6907"/>
</dbReference>
<name>A0AA86SMX0_9FABA</name>
<sequence>MVVSVPHFQWGVGEWREGKTVLEVKKCDATRPEMEQGTWDLEVGGGDHVKKEIIGEANLSQKSPPIPPSSVTLSCSCQSLPLYLPFNTPSIYGKSVHALLWKSFCSFKKSLFSEKA</sequence>
<keyword evidence="2" id="KW-1185">Reference proteome</keyword>
<accession>A0AA86SMX0</accession>
<dbReference type="Proteomes" id="UP001189624">
    <property type="component" value="Chromosome 3"/>
</dbReference>
<gene>
    <name evidence="1" type="ORF">AYBTSS11_LOCUS6907</name>
</gene>
<dbReference type="AlphaFoldDB" id="A0AA86SMX0"/>
<reference evidence="1" key="1">
    <citation type="submission" date="2023-10" db="EMBL/GenBank/DDBJ databases">
        <authorList>
            <person name="Domelevo Entfellner J.-B."/>
        </authorList>
    </citation>
    <scope>NUCLEOTIDE SEQUENCE</scope>
</reference>
<proteinExistence type="predicted"/>
<evidence type="ECO:0000313" key="1">
    <source>
        <dbReference type="EMBL" id="CAJ1935442.1"/>
    </source>
</evidence>
<evidence type="ECO:0000313" key="2">
    <source>
        <dbReference type="Proteomes" id="UP001189624"/>
    </source>
</evidence>